<feature type="domain" description="FAD dependent oxidoreductase" evidence="4">
    <location>
        <begin position="4"/>
        <end position="339"/>
    </location>
</feature>
<name>A0A4R3YB54_9PROT</name>
<evidence type="ECO:0000256" key="1">
    <source>
        <dbReference type="ARBA" id="ARBA00004948"/>
    </source>
</evidence>
<dbReference type="GO" id="GO:0009229">
    <property type="term" value="P:thiamine diphosphate biosynthetic process"/>
    <property type="evidence" value="ECO:0007669"/>
    <property type="project" value="UniProtKB-UniPathway"/>
</dbReference>
<dbReference type="PANTHER" id="PTHR13847:SF289">
    <property type="entry name" value="GLYCINE OXIDASE"/>
    <property type="match status" value="1"/>
</dbReference>
<sequence>MNLDFIIVGGGVIGCATALEMALQGARVTMLDRGLVGSESSWAGGGILSPLLPWDYLPPVTRLTQWSTSLYLNWVSELLGSTGVDPEFAESGMLVLPPFDAEKARNWCRDNDWEASRVATQSVMPVLTQHSNSLWLPKVNQVRNPLLIKALVKRLEMLGVEIRPYTQVSAIEYDGNKVSAMKVAEESVSASQYIVAGGAWSRELFGSKSGALNIKPIRGQMLLFKLEPSALSHIVLQSGVYLIPRRDGHILVGSTLEDVGFDKSTTEEAAKQLHAAAARIFPRLKNENPVKHWAGLRPGSPDNIPIIARHPDIENLYVNSGHFRYGVTMAPGSAKILSNLIFDQPQPFDVSPYGWPSET</sequence>
<accession>A0A4R3YB54</accession>
<dbReference type="SUPFAM" id="SSF54373">
    <property type="entry name" value="FAD-linked reductases, C-terminal domain"/>
    <property type="match status" value="1"/>
</dbReference>
<protein>
    <submittedName>
        <fullName evidence="5">Glycine oxidase</fullName>
    </submittedName>
</protein>
<dbReference type="Gene3D" id="3.50.50.60">
    <property type="entry name" value="FAD/NAD(P)-binding domain"/>
    <property type="match status" value="1"/>
</dbReference>
<evidence type="ECO:0000313" key="5">
    <source>
        <dbReference type="EMBL" id="TCV88951.1"/>
    </source>
</evidence>
<dbReference type="GO" id="GO:0005737">
    <property type="term" value="C:cytoplasm"/>
    <property type="evidence" value="ECO:0007669"/>
    <property type="project" value="TreeGrafter"/>
</dbReference>
<comment type="caution">
    <text evidence="5">The sequence shown here is derived from an EMBL/GenBank/DDBJ whole genome shotgun (WGS) entry which is preliminary data.</text>
</comment>
<dbReference type="EMBL" id="SMCO01000003">
    <property type="protein sequence ID" value="TCV88951.1"/>
    <property type="molecule type" value="Genomic_DNA"/>
</dbReference>
<dbReference type="UniPathway" id="UPA00060"/>
<dbReference type="GO" id="GO:0016491">
    <property type="term" value="F:oxidoreductase activity"/>
    <property type="evidence" value="ECO:0007669"/>
    <property type="project" value="UniProtKB-KW"/>
</dbReference>
<evidence type="ECO:0000256" key="3">
    <source>
        <dbReference type="ARBA" id="ARBA00023002"/>
    </source>
</evidence>
<dbReference type="Proteomes" id="UP000295367">
    <property type="component" value="Unassembled WGS sequence"/>
</dbReference>
<dbReference type="InterPro" id="IPR012727">
    <property type="entry name" value="Gly_oxidase_ThiO"/>
</dbReference>
<reference evidence="5 6" key="1">
    <citation type="submission" date="2019-03" db="EMBL/GenBank/DDBJ databases">
        <title>Genomic Encyclopedia of Type Strains, Phase IV (KMG-IV): sequencing the most valuable type-strain genomes for metagenomic binning, comparative biology and taxonomic classification.</title>
        <authorList>
            <person name="Goeker M."/>
        </authorList>
    </citation>
    <scope>NUCLEOTIDE SEQUENCE [LARGE SCALE GENOMIC DNA]</scope>
    <source>
        <strain evidence="5 6">DSM 100309</strain>
    </source>
</reference>
<evidence type="ECO:0000256" key="2">
    <source>
        <dbReference type="ARBA" id="ARBA00022977"/>
    </source>
</evidence>
<proteinExistence type="predicted"/>
<keyword evidence="6" id="KW-1185">Reference proteome</keyword>
<dbReference type="RefSeq" id="WP_124946008.1">
    <property type="nucleotide sequence ID" value="NZ_BHVT01000020.1"/>
</dbReference>
<dbReference type="NCBIfam" id="TIGR02352">
    <property type="entry name" value="thiamin_ThiO"/>
    <property type="match status" value="1"/>
</dbReference>
<dbReference type="OrthoDB" id="18526at2"/>
<evidence type="ECO:0000259" key="4">
    <source>
        <dbReference type="Pfam" id="PF01266"/>
    </source>
</evidence>
<dbReference type="GO" id="GO:0009228">
    <property type="term" value="P:thiamine biosynthetic process"/>
    <property type="evidence" value="ECO:0007669"/>
    <property type="project" value="UniProtKB-KW"/>
</dbReference>
<dbReference type="PANTHER" id="PTHR13847">
    <property type="entry name" value="SARCOSINE DEHYDROGENASE-RELATED"/>
    <property type="match status" value="1"/>
</dbReference>
<gene>
    <name evidence="5" type="ORF">EDC63_10322</name>
</gene>
<dbReference type="SUPFAM" id="SSF51905">
    <property type="entry name" value="FAD/NAD(P)-binding domain"/>
    <property type="match status" value="1"/>
</dbReference>
<dbReference type="Pfam" id="PF01266">
    <property type="entry name" value="DAO"/>
    <property type="match status" value="1"/>
</dbReference>
<comment type="pathway">
    <text evidence="1">Cofactor biosynthesis; thiamine diphosphate biosynthesis.</text>
</comment>
<dbReference type="InterPro" id="IPR006076">
    <property type="entry name" value="FAD-dep_OxRdtase"/>
</dbReference>
<dbReference type="Gene3D" id="3.30.9.10">
    <property type="entry name" value="D-Amino Acid Oxidase, subunit A, domain 2"/>
    <property type="match status" value="1"/>
</dbReference>
<organism evidence="5 6">
    <name type="scientific">Sulfurirhabdus autotrophica</name>
    <dbReference type="NCBI Taxonomy" id="1706046"/>
    <lineage>
        <taxon>Bacteria</taxon>
        <taxon>Pseudomonadati</taxon>
        <taxon>Pseudomonadota</taxon>
        <taxon>Betaproteobacteria</taxon>
        <taxon>Nitrosomonadales</taxon>
        <taxon>Sulfuricellaceae</taxon>
        <taxon>Sulfurirhabdus</taxon>
    </lineage>
</organism>
<keyword evidence="3" id="KW-0560">Oxidoreductase</keyword>
<dbReference type="InterPro" id="IPR036188">
    <property type="entry name" value="FAD/NAD-bd_sf"/>
</dbReference>
<dbReference type="AlphaFoldDB" id="A0A4R3YB54"/>
<dbReference type="GO" id="GO:0050660">
    <property type="term" value="F:flavin adenine dinucleotide binding"/>
    <property type="evidence" value="ECO:0007669"/>
    <property type="project" value="InterPro"/>
</dbReference>
<evidence type="ECO:0000313" key="6">
    <source>
        <dbReference type="Proteomes" id="UP000295367"/>
    </source>
</evidence>
<keyword evidence="2" id="KW-0784">Thiamine biosynthesis</keyword>